<evidence type="ECO:0000256" key="1">
    <source>
        <dbReference type="ARBA" id="ARBA00004442"/>
    </source>
</evidence>
<organism evidence="8 9">
    <name type="scientific">Hallella mizrahii</name>
    <dbReference type="NCBI Taxonomy" id="2606637"/>
    <lineage>
        <taxon>Bacteria</taxon>
        <taxon>Pseudomonadati</taxon>
        <taxon>Bacteroidota</taxon>
        <taxon>Bacteroidia</taxon>
        <taxon>Bacteroidales</taxon>
        <taxon>Prevotellaceae</taxon>
        <taxon>Hallella</taxon>
    </lineage>
</organism>
<keyword evidence="4" id="KW-1134">Transmembrane beta strand</keyword>
<keyword evidence="5" id="KW-0812">Transmembrane</keyword>
<dbReference type="GO" id="GO:0015288">
    <property type="term" value="F:porin activity"/>
    <property type="evidence" value="ECO:0007669"/>
    <property type="project" value="TreeGrafter"/>
</dbReference>
<evidence type="ECO:0000256" key="5">
    <source>
        <dbReference type="ARBA" id="ARBA00022692"/>
    </source>
</evidence>
<proteinExistence type="inferred from homology"/>
<dbReference type="PANTHER" id="PTHR30026:SF20">
    <property type="entry name" value="OUTER MEMBRANE PROTEIN TOLC"/>
    <property type="match status" value="1"/>
</dbReference>
<dbReference type="Pfam" id="PF02321">
    <property type="entry name" value="OEP"/>
    <property type="match status" value="2"/>
</dbReference>
<keyword evidence="7" id="KW-0998">Cell outer membrane</keyword>
<dbReference type="InterPro" id="IPR051906">
    <property type="entry name" value="TolC-like"/>
</dbReference>
<sequence length="449" mass="50682">MKTKHYILIMGFFVSLSVQGQESWTLDRCIAYAQEHASEVRRQTLEQEQKRADYRTSLLNFLPSVSAEVSGQYSWGRNIDPETNTYNNVTTFNNYYQLGASVTLFDGGAIWNAFRQARLDRASAQSAVQQARDDKAITVMEKYVDAVYTRRSIALAEEKWCDSKALLVKTQRLFELGEKSRPDVVQVESQVAEDEYNLLHQRHLADKALNDLKTAMNFPAGDSLAVSALPVDVQAAATLPASRTACDSLMRHGFFLAERPAVTVAAAKAEHARMEWKIQRAALLPKLSLGGGVATNYYKNLTAGYKAEGFGSQFRNNMGEYVYMTLSIPIFNASSWNRARRAKTDWQEAQLDLADARRKQHDDALQAVLDYRGYAREVEQLQRKVASDSLAHHLSSRKYEEGMLSVYDLHTTAQTLMQSRLLLLQSEMMLALKARLVNYYVTGELGVRN</sequence>
<dbReference type="RefSeq" id="WP_154532559.1">
    <property type="nucleotide sequence ID" value="NZ_VUNG01000001.1"/>
</dbReference>
<gene>
    <name evidence="8" type="ORF">FYJ73_00610</name>
</gene>
<dbReference type="PANTHER" id="PTHR30026">
    <property type="entry name" value="OUTER MEMBRANE PROTEIN TOLC"/>
    <property type="match status" value="1"/>
</dbReference>
<accession>A0A7K0KB98</accession>
<evidence type="ECO:0000256" key="2">
    <source>
        <dbReference type="ARBA" id="ARBA00007613"/>
    </source>
</evidence>
<evidence type="ECO:0000256" key="6">
    <source>
        <dbReference type="ARBA" id="ARBA00023136"/>
    </source>
</evidence>
<reference evidence="8 9" key="1">
    <citation type="submission" date="2019-08" db="EMBL/GenBank/DDBJ databases">
        <title>In-depth cultivation of the pig gut microbiome towards novel bacterial diversity and tailored functional studies.</title>
        <authorList>
            <person name="Wylensek D."/>
            <person name="Hitch T.C.A."/>
            <person name="Clavel T."/>
        </authorList>
    </citation>
    <scope>NUCLEOTIDE SEQUENCE [LARGE SCALE GENOMIC DNA]</scope>
    <source>
        <strain evidence="8 9">LKV-178-WT-2A</strain>
    </source>
</reference>
<dbReference type="GO" id="GO:0015562">
    <property type="term" value="F:efflux transmembrane transporter activity"/>
    <property type="evidence" value="ECO:0007669"/>
    <property type="project" value="InterPro"/>
</dbReference>
<evidence type="ECO:0000256" key="3">
    <source>
        <dbReference type="ARBA" id="ARBA00022448"/>
    </source>
</evidence>
<comment type="caution">
    <text evidence="8">The sequence shown here is derived from an EMBL/GenBank/DDBJ whole genome shotgun (WGS) entry which is preliminary data.</text>
</comment>
<dbReference type="GO" id="GO:1990281">
    <property type="term" value="C:efflux pump complex"/>
    <property type="evidence" value="ECO:0007669"/>
    <property type="project" value="TreeGrafter"/>
</dbReference>
<name>A0A7K0KB98_9BACT</name>
<comment type="similarity">
    <text evidence="2">Belongs to the outer membrane factor (OMF) (TC 1.B.17) family.</text>
</comment>
<dbReference type="Proteomes" id="UP000438914">
    <property type="component" value="Unassembled WGS sequence"/>
</dbReference>
<evidence type="ECO:0000313" key="8">
    <source>
        <dbReference type="EMBL" id="MST83202.1"/>
    </source>
</evidence>
<dbReference type="AlphaFoldDB" id="A0A7K0KB98"/>
<comment type="subcellular location">
    <subcellularLocation>
        <location evidence="1">Cell outer membrane</location>
    </subcellularLocation>
</comment>
<keyword evidence="9" id="KW-1185">Reference proteome</keyword>
<keyword evidence="3" id="KW-0813">Transport</keyword>
<keyword evidence="6" id="KW-0472">Membrane</keyword>
<dbReference type="GO" id="GO:0009279">
    <property type="term" value="C:cell outer membrane"/>
    <property type="evidence" value="ECO:0007669"/>
    <property type="project" value="UniProtKB-SubCell"/>
</dbReference>
<dbReference type="SUPFAM" id="SSF56954">
    <property type="entry name" value="Outer membrane efflux proteins (OEP)"/>
    <property type="match status" value="1"/>
</dbReference>
<dbReference type="InterPro" id="IPR003423">
    <property type="entry name" value="OMP_efflux"/>
</dbReference>
<dbReference type="EMBL" id="VUNG01000001">
    <property type="protein sequence ID" value="MST83202.1"/>
    <property type="molecule type" value="Genomic_DNA"/>
</dbReference>
<evidence type="ECO:0000313" key="9">
    <source>
        <dbReference type="Proteomes" id="UP000438914"/>
    </source>
</evidence>
<evidence type="ECO:0000256" key="7">
    <source>
        <dbReference type="ARBA" id="ARBA00023237"/>
    </source>
</evidence>
<evidence type="ECO:0000256" key="4">
    <source>
        <dbReference type="ARBA" id="ARBA00022452"/>
    </source>
</evidence>
<protein>
    <submittedName>
        <fullName evidence="8">TolC family protein</fullName>
    </submittedName>
</protein>
<dbReference type="Gene3D" id="1.20.1600.10">
    <property type="entry name" value="Outer membrane efflux proteins (OEP)"/>
    <property type="match status" value="1"/>
</dbReference>